<dbReference type="Gene3D" id="3.60.15.10">
    <property type="entry name" value="Ribonuclease Z/Hydroxyacylglutathione hydrolase-like"/>
    <property type="match status" value="1"/>
</dbReference>
<evidence type="ECO:0000256" key="6">
    <source>
        <dbReference type="SAM" id="Phobius"/>
    </source>
</evidence>
<dbReference type="RefSeq" id="WP_410032599.1">
    <property type="nucleotide sequence ID" value="NZ_JBGMEH010000003.1"/>
</dbReference>
<feature type="transmembrane region" description="Helical" evidence="6">
    <location>
        <begin position="462"/>
        <end position="480"/>
    </location>
</feature>
<dbReference type="Pfam" id="PF03772">
    <property type="entry name" value="Competence"/>
    <property type="match status" value="1"/>
</dbReference>
<dbReference type="EMBL" id="JBGMEH010000003">
    <property type="protein sequence ID" value="MFO3715821.1"/>
    <property type="molecule type" value="Genomic_DNA"/>
</dbReference>
<protein>
    <submittedName>
        <fullName evidence="8">DNA internalization-related competence protein ComEC/Rec2</fullName>
    </submittedName>
</protein>
<dbReference type="NCBIfam" id="TIGR00360">
    <property type="entry name" value="ComEC_N-term"/>
    <property type="match status" value="1"/>
</dbReference>
<dbReference type="InterPro" id="IPR001279">
    <property type="entry name" value="Metallo-B-lactamas"/>
</dbReference>
<reference evidence="8 9" key="1">
    <citation type="journal article" date="2025" name="Anaerobe">
        <title>Description of Anaerococcus kampingiae sp. nov., Anaerococcus groningensis sp. nov., Anaerococcus martiniensis sp. nov., and Anaerococcus cruorum sp. nov., isolated from human clinical specimens.</title>
        <authorList>
            <person name="Boiten K.E."/>
            <person name="Meijer J."/>
            <person name="van Wezel E.M."/>
            <person name="Veloo A.C.M."/>
        </authorList>
    </citation>
    <scope>NUCLEOTIDE SEQUENCE [LARGE SCALE GENOMIC DNA]</scope>
    <source>
        <strain evidence="8 9">ENR1039</strain>
    </source>
</reference>
<dbReference type="Pfam" id="PF00753">
    <property type="entry name" value="Lactamase_B"/>
    <property type="match status" value="1"/>
</dbReference>
<dbReference type="InterPro" id="IPR052159">
    <property type="entry name" value="Competence_DNA_uptake"/>
</dbReference>
<evidence type="ECO:0000256" key="1">
    <source>
        <dbReference type="ARBA" id="ARBA00004651"/>
    </source>
</evidence>
<feature type="transmembrane region" description="Helical" evidence="6">
    <location>
        <begin position="434"/>
        <end position="455"/>
    </location>
</feature>
<dbReference type="InterPro" id="IPR036866">
    <property type="entry name" value="RibonucZ/Hydroxyglut_hydro"/>
</dbReference>
<evidence type="ECO:0000256" key="4">
    <source>
        <dbReference type="ARBA" id="ARBA00022989"/>
    </source>
</evidence>
<dbReference type="SUPFAM" id="SSF56281">
    <property type="entry name" value="Metallo-hydrolase/oxidoreductase"/>
    <property type="match status" value="1"/>
</dbReference>
<feature type="transmembrane region" description="Helical" evidence="6">
    <location>
        <begin position="5"/>
        <end position="22"/>
    </location>
</feature>
<dbReference type="SMART" id="SM00849">
    <property type="entry name" value="Lactamase_B"/>
    <property type="match status" value="1"/>
</dbReference>
<dbReference type="InterPro" id="IPR004477">
    <property type="entry name" value="ComEC_N"/>
</dbReference>
<dbReference type="InterPro" id="IPR004797">
    <property type="entry name" value="Competence_ComEC/Rec2"/>
</dbReference>
<dbReference type="InterPro" id="IPR025405">
    <property type="entry name" value="DUF4131"/>
</dbReference>
<keyword evidence="4 6" id="KW-1133">Transmembrane helix</keyword>
<evidence type="ECO:0000313" key="8">
    <source>
        <dbReference type="EMBL" id="MFO3715821.1"/>
    </source>
</evidence>
<feature type="domain" description="Metallo-beta-lactamase" evidence="7">
    <location>
        <begin position="496"/>
        <end position="677"/>
    </location>
</feature>
<name>A0ABW9MVJ6_9FIRM</name>
<dbReference type="PANTHER" id="PTHR30619:SF7">
    <property type="entry name" value="BETA-LACTAMASE DOMAIN PROTEIN"/>
    <property type="match status" value="1"/>
</dbReference>
<keyword evidence="2" id="KW-1003">Cell membrane</keyword>
<feature type="transmembrane region" description="Helical" evidence="6">
    <location>
        <begin position="28"/>
        <end position="44"/>
    </location>
</feature>
<dbReference type="Pfam" id="PF13567">
    <property type="entry name" value="DUF4131"/>
    <property type="match status" value="1"/>
</dbReference>
<feature type="transmembrane region" description="Helical" evidence="6">
    <location>
        <begin position="394"/>
        <end position="414"/>
    </location>
</feature>
<comment type="subcellular location">
    <subcellularLocation>
        <location evidence="1">Cell membrane</location>
        <topology evidence="1">Multi-pass membrane protein</topology>
    </subcellularLocation>
</comment>
<comment type="caution">
    <text evidence="8">The sequence shown here is derived from an EMBL/GenBank/DDBJ whole genome shotgun (WGS) entry which is preliminary data.</text>
</comment>
<evidence type="ECO:0000313" key="9">
    <source>
        <dbReference type="Proteomes" id="UP001638015"/>
    </source>
</evidence>
<keyword evidence="9" id="KW-1185">Reference proteome</keyword>
<feature type="transmembrane region" description="Helical" evidence="6">
    <location>
        <begin position="251"/>
        <end position="284"/>
    </location>
</feature>
<dbReference type="NCBIfam" id="TIGR00361">
    <property type="entry name" value="ComEC_Rec2"/>
    <property type="match status" value="1"/>
</dbReference>
<feature type="transmembrane region" description="Helical" evidence="6">
    <location>
        <begin position="296"/>
        <end position="329"/>
    </location>
</feature>
<evidence type="ECO:0000256" key="2">
    <source>
        <dbReference type="ARBA" id="ARBA00022475"/>
    </source>
</evidence>
<gene>
    <name evidence="8" type="ORF">ACCQ40_03330</name>
</gene>
<organism evidence="8 9">
    <name type="scientific">Anaerococcus cruorum</name>
    <dbReference type="NCBI Taxonomy" id="3115617"/>
    <lineage>
        <taxon>Bacteria</taxon>
        <taxon>Bacillati</taxon>
        <taxon>Bacillota</taxon>
        <taxon>Tissierellia</taxon>
        <taxon>Tissierellales</taxon>
        <taxon>Peptoniphilaceae</taxon>
        <taxon>Anaerococcus</taxon>
    </lineage>
</organism>
<feature type="transmembrane region" description="Helical" evidence="6">
    <location>
        <begin position="217"/>
        <end position="239"/>
    </location>
</feature>
<evidence type="ECO:0000256" key="3">
    <source>
        <dbReference type="ARBA" id="ARBA00022692"/>
    </source>
</evidence>
<feature type="transmembrane region" description="Helical" evidence="6">
    <location>
        <begin position="369"/>
        <end position="389"/>
    </location>
</feature>
<accession>A0ABW9MVJ6</accession>
<evidence type="ECO:0000256" key="5">
    <source>
        <dbReference type="ARBA" id="ARBA00023136"/>
    </source>
</evidence>
<dbReference type="Proteomes" id="UP001638015">
    <property type="component" value="Unassembled WGS sequence"/>
</dbReference>
<keyword evidence="3 6" id="KW-0812">Transmembrane</keyword>
<keyword evidence="5 6" id="KW-0472">Membrane</keyword>
<evidence type="ECO:0000259" key="7">
    <source>
        <dbReference type="SMART" id="SM00849"/>
    </source>
</evidence>
<sequence length="726" mass="82537">MRKKIFIALIGLLAGIGLFISFETINPIYILSISAVMALILLFIDKKLIVFPIALAVGFSLSFYELNSYRLIDNSDQKLEITITEKRKVDDSYRYFVKVRGANISEKSVIFTEEDFPIGQKYLIDGEITLANKNTNPNLFNYRNYLISKSIGSNIKIKRIYKEGRSSSILLNLRDKFYNYIHSIFENNLNKNSANFVISVVLGENLIQNEDIKDLGLAHILAVSGLHIDLLIGFILYVFSKINLNYRYGYMSALTLAFLYGALIGFPYSIIRVLIINLIGFLAFLYQYPEDKIKSLLIAALVILIYNPFAVLNAGFVLSFVATSGVYLVYPKLRKYLNKDLLADNIGFTTAIQATLLPFTAYYYGKINFISILANFLIVPVFTLAMYIIFAIIIFYPILSFIMTPFFVIINYLLESMLNLTLILNSFKFLNIEFIHQSILISIYLYFLILVIVYIKKSNKKLIKNFYIVNIVVIMLSLGYEKLNPETSFSMIDIGQGDTFLINDRGDYYLIDVGGPKFDNYDSGEKILVPYLKSIGVRDIKAVFISHEDRDHSGNMEILNKNFNIKNVITSQNNIGSLAKYQPKIIKKNDKIKLKNGYIACVFDGTKGEENAESMGLLINIEGIKILTLGDLPKEYEDTLDIKADILKVSHHGSKTSTSKDFVGKVRPKAALISAGRNNRYGHPTKEVLENLDGIKIYNTQTDGMVKIYFDKDVRIEKYLKGGFFR</sequence>
<dbReference type="PANTHER" id="PTHR30619">
    <property type="entry name" value="DNA INTERNALIZATION/COMPETENCE PROTEIN COMEC/REC2"/>
    <property type="match status" value="1"/>
</dbReference>
<proteinExistence type="predicted"/>